<dbReference type="SUPFAM" id="SSF52374">
    <property type="entry name" value="Nucleotidylyl transferase"/>
    <property type="match status" value="1"/>
</dbReference>
<feature type="binding site" evidence="8">
    <location>
        <begin position="151"/>
        <end position="154"/>
    </location>
    <ligand>
        <name>ATP</name>
        <dbReference type="ChEBI" id="CHEBI:30616"/>
    </ligand>
</feature>
<comment type="subunit">
    <text evidence="8">Homodimer.</text>
</comment>
<name>A0A5C8P3T9_9BURK</name>
<comment type="function">
    <text evidence="8">Catalyzes the condensation of pantoate with beta-alanine in an ATP-dependent reaction via a pantoyl-adenylate intermediate.</text>
</comment>
<dbReference type="InterPro" id="IPR042176">
    <property type="entry name" value="Pantoate_ligase_C"/>
</dbReference>
<dbReference type="GO" id="GO:0015940">
    <property type="term" value="P:pantothenate biosynthetic process"/>
    <property type="evidence" value="ECO:0007669"/>
    <property type="project" value="UniProtKB-UniRule"/>
</dbReference>
<protein>
    <recommendedName>
        <fullName evidence="8">Pantothenate synthetase</fullName>
        <shortName evidence="8">PS</shortName>
        <ecNumber evidence="8">6.3.2.1</ecNumber>
    </recommendedName>
    <alternativeName>
        <fullName evidence="8">Pantoate--beta-alanine ligase</fullName>
    </alternativeName>
    <alternativeName>
        <fullName evidence="8">Pantoate-activating enzyme</fullName>
    </alternativeName>
</protein>
<dbReference type="GO" id="GO:0005524">
    <property type="term" value="F:ATP binding"/>
    <property type="evidence" value="ECO:0007669"/>
    <property type="project" value="UniProtKB-KW"/>
</dbReference>
<evidence type="ECO:0000256" key="7">
    <source>
        <dbReference type="ARBA" id="ARBA00048258"/>
    </source>
</evidence>
<dbReference type="AlphaFoldDB" id="A0A5C8P3T9"/>
<dbReference type="CDD" id="cd00560">
    <property type="entry name" value="PanC"/>
    <property type="match status" value="1"/>
</dbReference>
<dbReference type="Pfam" id="PF02569">
    <property type="entry name" value="Pantoate_ligase"/>
    <property type="match status" value="1"/>
</dbReference>
<feature type="binding site" evidence="8">
    <location>
        <begin position="188"/>
        <end position="191"/>
    </location>
    <ligand>
        <name>ATP</name>
        <dbReference type="ChEBI" id="CHEBI:30616"/>
    </ligand>
</feature>
<keyword evidence="6 8" id="KW-0067">ATP-binding</keyword>
<evidence type="ECO:0000256" key="6">
    <source>
        <dbReference type="ARBA" id="ARBA00022840"/>
    </source>
</evidence>
<evidence type="ECO:0000256" key="5">
    <source>
        <dbReference type="ARBA" id="ARBA00022741"/>
    </source>
</evidence>
<feature type="active site" description="Proton donor" evidence="8">
    <location>
        <position position="37"/>
    </location>
</feature>
<sequence>MRIEPTIAGTREALMAPSRIGAGIGLVPTMGNLHDGHLTLVGEARRRVGPDGLVAASIFVNRLQFGAGEDFDKYPRTFERDCALLAEAGCDLLFAPHEGEMYPEPQTFHVVPDPALAGVLEGAARAGHFDGVCTVVMKLFSIVRPTLAVFGKKDYQQLMLVRRMVEQFALPIEIVAHDTVREADGLAMSSRNGYLSAAERAEAPALNRALRGLVEAVRAARAAHAKARLDRARLAELENAAMAELHARGWRPDYLSVRRQSDLQLPSDAQLAGSEPLVALGAARLGMPRLLDNIEIQGPDA</sequence>
<feature type="binding site" evidence="8">
    <location>
        <begin position="30"/>
        <end position="37"/>
    </location>
    <ligand>
        <name>ATP</name>
        <dbReference type="ChEBI" id="CHEBI:30616"/>
    </ligand>
</feature>
<evidence type="ECO:0000313" key="9">
    <source>
        <dbReference type="EMBL" id="TXL68170.1"/>
    </source>
</evidence>
<comment type="subcellular location">
    <subcellularLocation>
        <location evidence="8">Cytoplasm</location>
    </subcellularLocation>
</comment>
<dbReference type="EMBL" id="VDUY01000001">
    <property type="protein sequence ID" value="TXL68170.1"/>
    <property type="molecule type" value="Genomic_DNA"/>
</dbReference>
<comment type="miscellaneous">
    <text evidence="8">The reaction proceeds by a bi uni uni bi ping pong mechanism.</text>
</comment>
<feature type="binding site" evidence="8">
    <location>
        <position position="64"/>
    </location>
    <ligand>
        <name>(R)-pantoate</name>
        <dbReference type="ChEBI" id="CHEBI:15980"/>
    </ligand>
</feature>
<dbReference type="GO" id="GO:0004592">
    <property type="term" value="F:pantoate-beta-alanine ligase activity"/>
    <property type="evidence" value="ECO:0007669"/>
    <property type="project" value="UniProtKB-UniRule"/>
</dbReference>
<keyword evidence="3 8" id="KW-0436">Ligase</keyword>
<accession>A0A5C8P3T9</accession>
<dbReference type="InterPro" id="IPR003721">
    <property type="entry name" value="Pantoate_ligase"/>
</dbReference>
<dbReference type="InterPro" id="IPR014729">
    <property type="entry name" value="Rossmann-like_a/b/a_fold"/>
</dbReference>
<keyword evidence="5 8" id="KW-0547">Nucleotide-binding</keyword>
<feature type="binding site" evidence="8">
    <location>
        <position position="180"/>
    </location>
    <ligand>
        <name>ATP</name>
        <dbReference type="ChEBI" id="CHEBI:30616"/>
    </ligand>
</feature>
<comment type="similarity">
    <text evidence="2 8">Belongs to the pantothenate synthetase family.</text>
</comment>
<dbReference type="PANTHER" id="PTHR21299">
    <property type="entry name" value="CYTIDYLATE KINASE/PANTOATE-BETA-ALANINE LIGASE"/>
    <property type="match status" value="1"/>
</dbReference>
<reference evidence="9 10" key="1">
    <citation type="submission" date="2019-06" db="EMBL/GenBank/DDBJ databases">
        <title>Quisquiliibacterium sp. nov., isolated from a maize field.</title>
        <authorList>
            <person name="Lin S.-Y."/>
            <person name="Tsai C.-F."/>
            <person name="Young C.-C."/>
        </authorList>
    </citation>
    <scope>NUCLEOTIDE SEQUENCE [LARGE SCALE GENOMIC DNA]</scope>
    <source>
        <strain evidence="9 10">CC-CFT501</strain>
    </source>
</reference>
<evidence type="ECO:0000256" key="4">
    <source>
        <dbReference type="ARBA" id="ARBA00022655"/>
    </source>
</evidence>
<evidence type="ECO:0000256" key="8">
    <source>
        <dbReference type="HAMAP-Rule" id="MF_00158"/>
    </source>
</evidence>
<comment type="pathway">
    <text evidence="1 8">Cofactor biosynthesis; (R)-pantothenate biosynthesis; (R)-pantothenate from (R)-pantoate and beta-alanine: step 1/1.</text>
</comment>
<dbReference type="UniPathway" id="UPA00028">
    <property type="reaction ID" value="UER00005"/>
</dbReference>
<evidence type="ECO:0000256" key="1">
    <source>
        <dbReference type="ARBA" id="ARBA00004990"/>
    </source>
</evidence>
<comment type="caution">
    <text evidence="9">The sequence shown here is derived from an EMBL/GenBank/DDBJ whole genome shotgun (WGS) entry which is preliminary data.</text>
</comment>
<dbReference type="OrthoDB" id="9773087at2"/>
<evidence type="ECO:0000256" key="2">
    <source>
        <dbReference type="ARBA" id="ARBA00009256"/>
    </source>
</evidence>
<keyword evidence="8" id="KW-0963">Cytoplasm</keyword>
<dbReference type="PANTHER" id="PTHR21299:SF1">
    <property type="entry name" value="PANTOATE--BETA-ALANINE LIGASE"/>
    <property type="match status" value="1"/>
</dbReference>
<feature type="binding site" evidence="8">
    <location>
        <position position="64"/>
    </location>
    <ligand>
        <name>beta-alanine</name>
        <dbReference type="ChEBI" id="CHEBI:57966"/>
    </ligand>
</feature>
<gene>
    <name evidence="8" type="primary">panC</name>
    <name evidence="9" type="ORF">FHP08_00240</name>
</gene>
<comment type="catalytic activity">
    <reaction evidence="7 8">
        <text>(R)-pantoate + beta-alanine + ATP = (R)-pantothenate + AMP + diphosphate + H(+)</text>
        <dbReference type="Rhea" id="RHEA:10912"/>
        <dbReference type="ChEBI" id="CHEBI:15378"/>
        <dbReference type="ChEBI" id="CHEBI:15980"/>
        <dbReference type="ChEBI" id="CHEBI:29032"/>
        <dbReference type="ChEBI" id="CHEBI:30616"/>
        <dbReference type="ChEBI" id="CHEBI:33019"/>
        <dbReference type="ChEBI" id="CHEBI:57966"/>
        <dbReference type="ChEBI" id="CHEBI:456215"/>
        <dbReference type="EC" id="6.3.2.1"/>
    </reaction>
</comment>
<dbReference type="Gene3D" id="3.40.50.620">
    <property type="entry name" value="HUPs"/>
    <property type="match status" value="1"/>
</dbReference>
<organism evidence="9 10">
    <name type="scientific">Zeimonas arvi</name>
    <dbReference type="NCBI Taxonomy" id="2498847"/>
    <lineage>
        <taxon>Bacteria</taxon>
        <taxon>Pseudomonadati</taxon>
        <taxon>Pseudomonadota</taxon>
        <taxon>Betaproteobacteria</taxon>
        <taxon>Burkholderiales</taxon>
        <taxon>Burkholderiaceae</taxon>
        <taxon>Zeimonas</taxon>
    </lineage>
</organism>
<keyword evidence="4 8" id="KW-0566">Pantothenate biosynthesis</keyword>
<evidence type="ECO:0000256" key="3">
    <source>
        <dbReference type="ARBA" id="ARBA00022598"/>
    </source>
</evidence>
<proteinExistence type="inferred from homology"/>
<dbReference type="RefSeq" id="WP_147702311.1">
    <property type="nucleotide sequence ID" value="NZ_VDUY01000001.1"/>
</dbReference>
<dbReference type="NCBIfam" id="TIGR00018">
    <property type="entry name" value="panC"/>
    <property type="match status" value="1"/>
</dbReference>
<feature type="binding site" evidence="8">
    <location>
        <position position="157"/>
    </location>
    <ligand>
        <name>(R)-pantoate</name>
        <dbReference type="ChEBI" id="CHEBI:15980"/>
    </ligand>
</feature>
<keyword evidence="10" id="KW-1185">Reference proteome</keyword>
<evidence type="ECO:0000313" key="10">
    <source>
        <dbReference type="Proteomes" id="UP000321548"/>
    </source>
</evidence>
<dbReference type="HAMAP" id="MF_00158">
    <property type="entry name" value="PanC"/>
    <property type="match status" value="1"/>
</dbReference>
<dbReference type="GO" id="GO:0005829">
    <property type="term" value="C:cytosol"/>
    <property type="evidence" value="ECO:0007669"/>
    <property type="project" value="TreeGrafter"/>
</dbReference>
<dbReference type="Gene3D" id="3.30.1300.10">
    <property type="entry name" value="Pantoate-beta-alanine ligase, C-terminal domain"/>
    <property type="match status" value="1"/>
</dbReference>
<dbReference type="Proteomes" id="UP000321548">
    <property type="component" value="Unassembled WGS sequence"/>
</dbReference>
<dbReference type="EC" id="6.3.2.1" evidence="8"/>